<organism evidence="3 4">
    <name type="scientific">Streptomyces hoynatensis</name>
    <dbReference type="NCBI Taxonomy" id="1141874"/>
    <lineage>
        <taxon>Bacteria</taxon>
        <taxon>Bacillati</taxon>
        <taxon>Actinomycetota</taxon>
        <taxon>Actinomycetes</taxon>
        <taxon>Kitasatosporales</taxon>
        <taxon>Streptomycetaceae</taxon>
        <taxon>Streptomyces</taxon>
    </lineage>
</organism>
<gene>
    <name evidence="3" type="ORF">D7294_29940</name>
</gene>
<name>A0A3A9YIJ3_9ACTN</name>
<feature type="domain" description="Flavin reductase like" evidence="2">
    <location>
        <begin position="14"/>
        <end position="160"/>
    </location>
</feature>
<dbReference type="SMART" id="SM00903">
    <property type="entry name" value="Flavin_Reduct"/>
    <property type="match status" value="1"/>
</dbReference>
<reference evidence="3 4" key="1">
    <citation type="journal article" date="2014" name="Int. J. Syst. Evol. Microbiol.">
        <title>Streptomyces hoynatensis sp. nov., isolated from deep marine sediment.</title>
        <authorList>
            <person name="Veyisoglu A."/>
            <person name="Sahin N."/>
        </authorList>
    </citation>
    <scope>NUCLEOTIDE SEQUENCE [LARGE SCALE GENOMIC DNA]</scope>
    <source>
        <strain evidence="3 4">KCTC 29097</strain>
    </source>
</reference>
<dbReference type="OrthoDB" id="3677205at2"/>
<dbReference type="SUPFAM" id="SSF50475">
    <property type="entry name" value="FMN-binding split barrel"/>
    <property type="match status" value="1"/>
</dbReference>
<dbReference type="PANTHER" id="PTHR30466">
    <property type="entry name" value="FLAVIN REDUCTASE"/>
    <property type="match status" value="1"/>
</dbReference>
<comment type="caution">
    <text evidence="3">The sequence shown here is derived from an EMBL/GenBank/DDBJ whole genome shotgun (WGS) entry which is preliminary data.</text>
</comment>
<dbReference type="GO" id="GO:0042602">
    <property type="term" value="F:riboflavin reductase (NADPH) activity"/>
    <property type="evidence" value="ECO:0007669"/>
    <property type="project" value="TreeGrafter"/>
</dbReference>
<dbReference type="GO" id="GO:0010181">
    <property type="term" value="F:FMN binding"/>
    <property type="evidence" value="ECO:0007669"/>
    <property type="project" value="InterPro"/>
</dbReference>
<keyword evidence="1" id="KW-0560">Oxidoreductase</keyword>
<dbReference type="InterPro" id="IPR012349">
    <property type="entry name" value="Split_barrel_FMN-bd"/>
</dbReference>
<dbReference type="RefSeq" id="WP_120684956.1">
    <property type="nucleotide sequence ID" value="NZ_RBAL01000032.1"/>
</dbReference>
<keyword evidence="4" id="KW-1185">Reference proteome</keyword>
<dbReference type="Gene3D" id="2.30.110.10">
    <property type="entry name" value="Electron Transport, Fmn-binding Protein, Chain A"/>
    <property type="match status" value="1"/>
</dbReference>
<accession>A0A3A9YIJ3</accession>
<dbReference type="Pfam" id="PF01613">
    <property type="entry name" value="Flavin_Reduct"/>
    <property type="match status" value="1"/>
</dbReference>
<evidence type="ECO:0000313" key="3">
    <source>
        <dbReference type="EMBL" id="RKN36699.1"/>
    </source>
</evidence>
<evidence type="ECO:0000313" key="4">
    <source>
        <dbReference type="Proteomes" id="UP000272474"/>
    </source>
</evidence>
<dbReference type="EMBL" id="RBAL01000032">
    <property type="protein sequence ID" value="RKN36699.1"/>
    <property type="molecule type" value="Genomic_DNA"/>
</dbReference>
<dbReference type="PANTHER" id="PTHR30466:SF1">
    <property type="entry name" value="FMN REDUCTASE (NADH) RUTF"/>
    <property type="match status" value="1"/>
</dbReference>
<sequence>MDTIITSAEFRGIFASLPTAVAVVTTRDAAGRPTGITTNTVTAVSHEPPLLSVCLDQDSATLAAIRDHGAFAVNFLAETGEGISRVFAEKEPDKFSRLRHASIEGALGGPVFAEDVVAHAECSVHAEVVMGDHSIVVGLIRGGSTHARVPLMYHRREYSSWRPARVAGEPV</sequence>
<evidence type="ECO:0000256" key="1">
    <source>
        <dbReference type="ARBA" id="ARBA00023002"/>
    </source>
</evidence>
<proteinExistence type="predicted"/>
<dbReference type="Proteomes" id="UP000272474">
    <property type="component" value="Unassembled WGS sequence"/>
</dbReference>
<dbReference type="InterPro" id="IPR002563">
    <property type="entry name" value="Flavin_Rdtase-like_dom"/>
</dbReference>
<evidence type="ECO:0000259" key="2">
    <source>
        <dbReference type="SMART" id="SM00903"/>
    </source>
</evidence>
<dbReference type="AlphaFoldDB" id="A0A3A9YIJ3"/>
<protein>
    <submittedName>
        <fullName evidence="3">Flavin reductase</fullName>
    </submittedName>
</protein>
<dbReference type="InterPro" id="IPR050268">
    <property type="entry name" value="NADH-dep_flavin_reductase"/>
</dbReference>